<dbReference type="InterPro" id="IPR003018">
    <property type="entry name" value="GAF"/>
</dbReference>
<reference evidence="15 16" key="1">
    <citation type="submission" date="2016-10" db="EMBL/GenBank/DDBJ databases">
        <authorList>
            <person name="Varghese N."/>
            <person name="Submissions S."/>
        </authorList>
    </citation>
    <scope>NUCLEOTIDE SEQUENCE [LARGE SCALE GENOMIC DNA]</scope>
    <source>
        <strain evidence="15 16">DSM 1361</strain>
    </source>
</reference>
<gene>
    <name evidence="15" type="ORF">SAMN02910344_01182</name>
</gene>
<keyword evidence="13" id="KW-0460">Magnesium</keyword>
<dbReference type="InterPro" id="IPR036637">
    <property type="entry name" value="Phosphohistidine_dom_sf"/>
</dbReference>
<evidence type="ECO:0000256" key="7">
    <source>
        <dbReference type="ARBA" id="ARBA00022490"/>
    </source>
</evidence>
<dbReference type="NCBIfam" id="TIGR01417">
    <property type="entry name" value="PTS_I_fam"/>
    <property type="match status" value="1"/>
</dbReference>
<keyword evidence="10" id="KW-0598">Phosphotransferase system</keyword>
<dbReference type="NCBIfam" id="NF008283">
    <property type="entry name" value="PRK11061.1"/>
    <property type="match status" value="1"/>
</dbReference>
<keyword evidence="12" id="KW-0418">Kinase</keyword>
<dbReference type="GO" id="GO:0005737">
    <property type="term" value="C:cytoplasm"/>
    <property type="evidence" value="ECO:0007669"/>
    <property type="project" value="UniProtKB-SubCell"/>
</dbReference>
<protein>
    <recommendedName>
        <fullName evidence="5">phosphoenolpyruvate--protein phosphotransferase</fullName>
        <ecNumber evidence="5">2.7.3.9</ecNumber>
    </recommendedName>
</protein>
<evidence type="ECO:0000313" key="15">
    <source>
        <dbReference type="EMBL" id="SFP35840.1"/>
    </source>
</evidence>
<name>A0A662ZH32_9GAMM</name>
<dbReference type="EC" id="2.7.3.9" evidence="5"/>
<organism evidence="15 16">
    <name type="scientific">Ruminobacter amylophilus</name>
    <dbReference type="NCBI Taxonomy" id="867"/>
    <lineage>
        <taxon>Bacteria</taxon>
        <taxon>Pseudomonadati</taxon>
        <taxon>Pseudomonadota</taxon>
        <taxon>Gammaproteobacteria</taxon>
        <taxon>Aeromonadales</taxon>
        <taxon>Succinivibrionaceae</taxon>
        <taxon>Ruminobacter</taxon>
    </lineage>
</organism>
<dbReference type="InterPro" id="IPR000121">
    <property type="entry name" value="PEP_util_C"/>
</dbReference>
<dbReference type="Pfam" id="PF02896">
    <property type="entry name" value="PEP-utilizers_C"/>
    <property type="match status" value="1"/>
</dbReference>
<sequence length="747" mass="84457">MLTKLRLIVESFLGEKDLNKALKLVVAKTREALGVDCCSIYIADHTRGRYRLVATDGLNNDCEGKVTLRFGEGLVGLVGKKNTILNLANAQEHPNFKYIPEIGEEEFKSFLGVPINYNDLNLGILIIQQKESRQFDEIEESFLVSLSAHLSSSLYIAGQKDETANNSEPVKCTFGSGGIAIARGWVWQPHMELEQVLLKKNNDRETQVELFHQALFQLQLDLDSLTLKVNDNLKNSDMSNVFDTYQDIIEDSDFSNKIDAKIYDEGWSASSAVKLIAEEMIADCNSQNKKELSLAIRDLSQRLLSRLAHSYLEEFAFSEPVILLAEEITAALIAELPRERIAGIISLKGSANSIAAILAKNMNIPTLMGVDLPLSKLDRHLFILDGNREELFVDPPVGIITEYRGNILKDEENTRLFIAEQNEPAVTSDGVKISVELNAGLNFDKESEAVLSMIDGVGLYRTEVEFMMHNTFPTELEECIHYEEFLKSFASTRVRMRTMDVGGDKPLPYMPFNEANPFLGWRGIRISLDKPDLLRTQFRAMLKANRKYENLEIMLPMVSSLEEVIKSKEILEQAYKEICEEYSSVVAHPKLGAMIEVPAAMFLLEDLAEYLDFFSIGSNDLTQYTLAVDRNNPRVSKLYDCFNPAMVRVLWRLYRICVQELNRPLAMCGEMAGDPLGAILLISMGYRELSMNYTEIARIKYVLRRVDTKELSDIFKKAIKLSDTAAIKQMYVDYLKEKGLSDILNIK</sequence>
<comment type="cofactor">
    <cofactor evidence="2">
        <name>Mg(2+)</name>
        <dbReference type="ChEBI" id="CHEBI:18420"/>
    </cofactor>
</comment>
<evidence type="ECO:0000256" key="9">
    <source>
        <dbReference type="ARBA" id="ARBA00022679"/>
    </source>
</evidence>
<dbReference type="GO" id="GO:0046872">
    <property type="term" value="F:metal ion binding"/>
    <property type="evidence" value="ECO:0007669"/>
    <property type="project" value="UniProtKB-KW"/>
</dbReference>
<dbReference type="PROSITE" id="PS00742">
    <property type="entry name" value="PEP_ENZYMES_2"/>
    <property type="match status" value="1"/>
</dbReference>
<dbReference type="InterPro" id="IPR015813">
    <property type="entry name" value="Pyrv/PenolPyrv_kinase-like_dom"/>
</dbReference>
<keyword evidence="7" id="KW-0963">Cytoplasm</keyword>
<dbReference type="PANTHER" id="PTHR46244">
    <property type="entry name" value="PHOSPHOENOLPYRUVATE-PROTEIN PHOSPHOTRANSFERASE"/>
    <property type="match status" value="1"/>
</dbReference>
<dbReference type="SUPFAM" id="SSF55781">
    <property type="entry name" value="GAF domain-like"/>
    <property type="match status" value="1"/>
</dbReference>
<dbReference type="OrthoDB" id="9765468at2"/>
<dbReference type="PANTHER" id="PTHR46244:SF1">
    <property type="entry name" value="PHOSPHOENOLPYRUVATE-DEPENDENT PHOSPHOTRANSFERASE SYSTEM"/>
    <property type="match status" value="1"/>
</dbReference>
<dbReference type="EMBL" id="FOXF01000017">
    <property type="protein sequence ID" value="SFP35840.1"/>
    <property type="molecule type" value="Genomic_DNA"/>
</dbReference>
<feature type="domain" description="GAF" evidence="14">
    <location>
        <begin position="17"/>
        <end position="164"/>
    </location>
</feature>
<evidence type="ECO:0000256" key="4">
    <source>
        <dbReference type="ARBA" id="ARBA00007837"/>
    </source>
</evidence>
<comment type="subcellular location">
    <subcellularLocation>
        <location evidence="3">Cytoplasm</location>
    </subcellularLocation>
</comment>
<dbReference type="SUPFAM" id="SSF47831">
    <property type="entry name" value="Enzyme I of the PEP:sugar phosphotransferase system HPr-binding (sub)domain"/>
    <property type="match status" value="1"/>
</dbReference>
<dbReference type="AlphaFoldDB" id="A0A662ZH32"/>
<dbReference type="InterPro" id="IPR008279">
    <property type="entry name" value="PEP-util_enz_mobile_dom"/>
</dbReference>
<dbReference type="Gene3D" id="3.30.450.40">
    <property type="match status" value="1"/>
</dbReference>
<dbReference type="RefSeq" id="WP_031578172.1">
    <property type="nucleotide sequence ID" value="NZ_FOXF01000017.1"/>
</dbReference>
<dbReference type="GO" id="GO:0016301">
    <property type="term" value="F:kinase activity"/>
    <property type="evidence" value="ECO:0007669"/>
    <property type="project" value="UniProtKB-KW"/>
</dbReference>
<evidence type="ECO:0000256" key="8">
    <source>
        <dbReference type="ARBA" id="ARBA00022597"/>
    </source>
</evidence>
<evidence type="ECO:0000256" key="6">
    <source>
        <dbReference type="ARBA" id="ARBA00022448"/>
    </source>
</evidence>
<accession>A0A662ZH32</accession>
<evidence type="ECO:0000313" key="16">
    <source>
        <dbReference type="Proteomes" id="UP000243745"/>
    </source>
</evidence>
<dbReference type="InterPro" id="IPR040442">
    <property type="entry name" value="Pyrv_kinase-like_dom_sf"/>
</dbReference>
<keyword evidence="8" id="KW-0762">Sugar transport</keyword>
<dbReference type="Gene3D" id="3.50.30.10">
    <property type="entry name" value="Phosphohistidine domain"/>
    <property type="match status" value="1"/>
</dbReference>
<evidence type="ECO:0000256" key="13">
    <source>
        <dbReference type="ARBA" id="ARBA00022842"/>
    </source>
</evidence>
<dbReference type="InterPro" id="IPR050499">
    <property type="entry name" value="PEP-utilizing_PTS_enzyme"/>
</dbReference>
<dbReference type="Gene3D" id="1.10.274.10">
    <property type="entry name" value="PtsI, HPr-binding domain"/>
    <property type="match status" value="1"/>
</dbReference>
<comment type="catalytic activity">
    <reaction evidence="1">
        <text>L-histidyl-[protein] + phosphoenolpyruvate = N(pros)-phospho-L-histidyl-[protein] + pyruvate</text>
        <dbReference type="Rhea" id="RHEA:23880"/>
        <dbReference type="Rhea" id="RHEA-COMP:9745"/>
        <dbReference type="Rhea" id="RHEA-COMP:9746"/>
        <dbReference type="ChEBI" id="CHEBI:15361"/>
        <dbReference type="ChEBI" id="CHEBI:29979"/>
        <dbReference type="ChEBI" id="CHEBI:58702"/>
        <dbReference type="ChEBI" id="CHEBI:64837"/>
        <dbReference type="EC" id="2.7.3.9"/>
    </reaction>
</comment>
<proteinExistence type="inferred from homology"/>
<dbReference type="Pfam" id="PF01590">
    <property type="entry name" value="GAF"/>
    <property type="match status" value="1"/>
</dbReference>
<dbReference type="InterPro" id="IPR036618">
    <property type="entry name" value="PtsI_HPr-bd_sf"/>
</dbReference>
<dbReference type="SUPFAM" id="SSF52009">
    <property type="entry name" value="Phosphohistidine domain"/>
    <property type="match status" value="1"/>
</dbReference>
<dbReference type="Pfam" id="PF00391">
    <property type="entry name" value="PEP-utilizers"/>
    <property type="match status" value="1"/>
</dbReference>
<dbReference type="Proteomes" id="UP000243745">
    <property type="component" value="Unassembled WGS sequence"/>
</dbReference>
<dbReference type="SMART" id="SM00065">
    <property type="entry name" value="GAF"/>
    <property type="match status" value="1"/>
</dbReference>
<keyword evidence="16" id="KW-1185">Reference proteome</keyword>
<evidence type="ECO:0000259" key="14">
    <source>
        <dbReference type="SMART" id="SM00065"/>
    </source>
</evidence>
<keyword evidence="11" id="KW-0479">Metal-binding</keyword>
<dbReference type="GO" id="GO:0008965">
    <property type="term" value="F:phosphoenolpyruvate-protein phosphotransferase activity"/>
    <property type="evidence" value="ECO:0007669"/>
    <property type="project" value="UniProtKB-EC"/>
</dbReference>
<evidence type="ECO:0000256" key="1">
    <source>
        <dbReference type="ARBA" id="ARBA00000683"/>
    </source>
</evidence>
<evidence type="ECO:0000256" key="12">
    <source>
        <dbReference type="ARBA" id="ARBA00022777"/>
    </source>
</evidence>
<dbReference type="Gene3D" id="3.20.20.60">
    <property type="entry name" value="Phosphoenolpyruvate-binding domains"/>
    <property type="match status" value="1"/>
</dbReference>
<evidence type="ECO:0000256" key="2">
    <source>
        <dbReference type="ARBA" id="ARBA00001946"/>
    </source>
</evidence>
<evidence type="ECO:0000256" key="3">
    <source>
        <dbReference type="ARBA" id="ARBA00004496"/>
    </source>
</evidence>
<evidence type="ECO:0000256" key="5">
    <source>
        <dbReference type="ARBA" id="ARBA00012232"/>
    </source>
</evidence>
<dbReference type="SUPFAM" id="SSF51621">
    <property type="entry name" value="Phosphoenolpyruvate/pyruvate domain"/>
    <property type="match status" value="1"/>
</dbReference>
<dbReference type="InterPro" id="IPR006318">
    <property type="entry name" value="PTS_EI-like"/>
</dbReference>
<dbReference type="PRINTS" id="PR01736">
    <property type="entry name" value="PHPHTRNFRASE"/>
</dbReference>
<evidence type="ECO:0000256" key="11">
    <source>
        <dbReference type="ARBA" id="ARBA00022723"/>
    </source>
</evidence>
<dbReference type="Pfam" id="PF05524">
    <property type="entry name" value="PEP-utilisers_N"/>
    <property type="match status" value="1"/>
</dbReference>
<dbReference type="InterPro" id="IPR023151">
    <property type="entry name" value="PEP_util_CS"/>
</dbReference>
<keyword evidence="6" id="KW-0813">Transport</keyword>
<dbReference type="InterPro" id="IPR029016">
    <property type="entry name" value="GAF-like_dom_sf"/>
</dbReference>
<evidence type="ECO:0000256" key="10">
    <source>
        <dbReference type="ARBA" id="ARBA00022683"/>
    </source>
</evidence>
<keyword evidence="9 15" id="KW-0808">Transferase</keyword>
<dbReference type="GO" id="GO:0009401">
    <property type="term" value="P:phosphoenolpyruvate-dependent sugar phosphotransferase system"/>
    <property type="evidence" value="ECO:0007669"/>
    <property type="project" value="UniProtKB-KW"/>
</dbReference>
<comment type="similarity">
    <text evidence="4">Belongs to the PEP-utilizing enzyme family.</text>
</comment>
<dbReference type="InterPro" id="IPR008731">
    <property type="entry name" value="PTS_EIN"/>
</dbReference>